<proteinExistence type="inferred from homology"/>
<protein>
    <submittedName>
        <fullName evidence="3">Short-chain dehydrogenase</fullName>
    </submittedName>
</protein>
<dbReference type="AlphaFoldDB" id="A0A0A0D5N3"/>
<dbReference type="PRINTS" id="PR00081">
    <property type="entry name" value="GDHRDH"/>
</dbReference>
<dbReference type="CDD" id="cd05233">
    <property type="entry name" value="SDR_c"/>
    <property type="match status" value="1"/>
</dbReference>
<evidence type="ECO:0000313" key="3">
    <source>
        <dbReference type="EMBL" id="KGM33389.1"/>
    </source>
</evidence>
<organism evidence="3 4">
    <name type="scientific">Inquilinus limosus MP06</name>
    <dbReference type="NCBI Taxonomy" id="1398085"/>
    <lineage>
        <taxon>Bacteria</taxon>
        <taxon>Pseudomonadati</taxon>
        <taxon>Pseudomonadota</taxon>
        <taxon>Alphaproteobacteria</taxon>
        <taxon>Rhodospirillales</taxon>
        <taxon>Rhodospirillaceae</taxon>
        <taxon>Inquilinus</taxon>
    </lineage>
</organism>
<evidence type="ECO:0000313" key="4">
    <source>
        <dbReference type="Proteomes" id="UP000029995"/>
    </source>
</evidence>
<comment type="caution">
    <text evidence="3">The sequence shown here is derived from an EMBL/GenBank/DDBJ whole genome shotgun (WGS) entry which is preliminary data.</text>
</comment>
<dbReference type="InterPro" id="IPR036291">
    <property type="entry name" value="NAD(P)-bd_dom_sf"/>
</dbReference>
<dbReference type="Proteomes" id="UP000029995">
    <property type="component" value="Unassembled WGS sequence"/>
</dbReference>
<dbReference type="Gene3D" id="3.40.50.720">
    <property type="entry name" value="NAD(P)-binding Rossmann-like Domain"/>
    <property type="match status" value="1"/>
</dbReference>
<dbReference type="OrthoDB" id="9789398at2"/>
<feature type="domain" description="Ketoreductase" evidence="2">
    <location>
        <begin position="5"/>
        <end position="176"/>
    </location>
</feature>
<evidence type="ECO:0000259" key="2">
    <source>
        <dbReference type="SMART" id="SM00822"/>
    </source>
</evidence>
<dbReference type="Pfam" id="PF13561">
    <property type="entry name" value="adh_short_C2"/>
    <property type="match status" value="1"/>
</dbReference>
<dbReference type="SUPFAM" id="SSF51735">
    <property type="entry name" value="NAD(P)-binding Rossmann-fold domains"/>
    <property type="match status" value="1"/>
</dbReference>
<dbReference type="RefSeq" id="WP_034839136.1">
    <property type="nucleotide sequence ID" value="NZ_JANX01000190.1"/>
</dbReference>
<dbReference type="SMART" id="SM00822">
    <property type="entry name" value="PKS_KR"/>
    <property type="match status" value="1"/>
</dbReference>
<gene>
    <name evidence="3" type="ORF">P409_16100</name>
</gene>
<dbReference type="InterPro" id="IPR020904">
    <property type="entry name" value="Sc_DH/Rdtase_CS"/>
</dbReference>
<evidence type="ECO:0000256" key="1">
    <source>
        <dbReference type="ARBA" id="ARBA00006484"/>
    </source>
</evidence>
<comment type="similarity">
    <text evidence="1">Belongs to the short-chain dehydrogenases/reductases (SDR) family.</text>
</comment>
<name>A0A0A0D5N3_9PROT</name>
<reference evidence="3 4" key="1">
    <citation type="submission" date="2014-01" db="EMBL/GenBank/DDBJ databases">
        <title>Genome sequence determination for a cystic fibrosis isolate, Inquilinus limosus.</title>
        <authorList>
            <person name="Pino M."/>
            <person name="Di Conza J."/>
            <person name="Gutkind G."/>
        </authorList>
    </citation>
    <scope>NUCLEOTIDE SEQUENCE [LARGE SCALE GENOMIC DNA]</scope>
    <source>
        <strain evidence="3 4">MP06</strain>
    </source>
</reference>
<accession>A0A0A0D5N3</accession>
<dbReference type="InterPro" id="IPR002347">
    <property type="entry name" value="SDR_fam"/>
</dbReference>
<sequence>MLHGKVILVTGSSSGIGLAIARAAQAEGATVVLHGIEAEALAQAAVDLGGVASVLADVTAPDATASIIDTVLRSHGRIDGLVNNAASLARTTLEQADEAAFDAIFAVNARAPLLLCREAVRAFRAQGGGAAIVNIGSVNALCGQDNLLVYSMSKAALMTMTRNLGDALSAERIRVNQLNVGWTLTESERAIQRREGRPEDWADHIPPAFAPTGRILRPEEVAQHAVFWLSDRSAPVTGQVYEVEQYPLVGRNKINTR</sequence>
<dbReference type="FunFam" id="3.40.50.720:FF:000084">
    <property type="entry name" value="Short-chain dehydrogenase reductase"/>
    <property type="match status" value="1"/>
</dbReference>
<dbReference type="EMBL" id="JANX01000190">
    <property type="protein sequence ID" value="KGM33389.1"/>
    <property type="molecule type" value="Genomic_DNA"/>
</dbReference>
<dbReference type="PANTHER" id="PTHR43975">
    <property type="entry name" value="ZGC:101858"/>
    <property type="match status" value="1"/>
</dbReference>
<dbReference type="InterPro" id="IPR057326">
    <property type="entry name" value="KR_dom"/>
</dbReference>
<dbReference type="PROSITE" id="PS00061">
    <property type="entry name" value="ADH_SHORT"/>
    <property type="match status" value="1"/>
</dbReference>
<dbReference type="PRINTS" id="PR00080">
    <property type="entry name" value="SDRFAMILY"/>
</dbReference>
<dbReference type="PANTHER" id="PTHR43975:SF2">
    <property type="entry name" value="EG:BACR7A4.14 PROTEIN-RELATED"/>
    <property type="match status" value="1"/>
</dbReference>